<name>A0A0E0BM66_9ORYZ</name>
<reference evidence="1" key="2">
    <citation type="submission" date="2018-05" db="EMBL/GenBank/DDBJ databases">
        <title>OgluRS3 (Oryza glumaepatula Reference Sequence Version 3).</title>
        <authorList>
            <person name="Zhang J."/>
            <person name="Kudrna D."/>
            <person name="Lee S."/>
            <person name="Talag J."/>
            <person name="Welchert J."/>
            <person name="Wing R.A."/>
        </authorList>
    </citation>
    <scope>NUCLEOTIDE SEQUENCE [LARGE SCALE GENOMIC DNA]</scope>
</reference>
<dbReference type="HOGENOM" id="CLU_2201059_0_0_1"/>
<proteinExistence type="predicted"/>
<evidence type="ECO:0000313" key="1">
    <source>
        <dbReference type="EnsemblPlants" id="OGLUM11G22060.1"/>
    </source>
</evidence>
<dbReference type="AlphaFoldDB" id="A0A0E0BM66"/>
<dbReference type="Gramene" id="OGLUM11G22060.1">
    <property type="protein sequence ID" value="OGLUM11G22060.1"/>
    <property type="gene ID" value="OGLUM11G22060"/>
</dbReference>
<accession>A0A0E0BM66</accession>
<sequence>MVVVTSGGDSAAKLRPSWSKKLISSRRRRRRRRPAAFVCNPGPATATIASVAFPVDMFTADRAWRSGCYMLFFNAALDKQSDYTEQCPQCGESSSHSAFFSEDCTSIY</sequence>
<dbReference type="EnsemblPlants" id="OGLUM11G22060.1">
    <property type="protein sequence ID" value="OGLUM11G22060.1"/>
    <property type="gene ID" value="OGLUM11G22060"/>
</dbReference>
<evidence type="ECO:0000313" key="2">
    <source>
        <dbReference type="Proteomes" id="UP000026961"/>
    </source>
</evidence>
<reference evidence="1" key="1">
    <citation type="submission" date="2015-04" db="UniProtKB">
        <authorList>
            <consortium name="EnsemblPlants"/>
        </authorList>
    </citation>
    <scope>IDENTIFICATION</scope>
</reference>
<protein>
    <submittedName>
        <fullName evidence="1">Uncharacterized protein</fullName>
    </submittedName>
</protein>
<keyword evidence="2" id="KW-1185">Reference proteome</keyword>
<organism evidence="1">
    <name type="scientific">Oryza glumipatula</name>
    <dbReference type="NCBI Taxonomy" id="40148"/>
    <lineage>
        <taxon>Eukaryota</taxon>
        <taxon>Viridiplantae</taxon>
        <taxon>Streptophyta</taxon>
        <taxon>Embryophyta</taxon>
        <taxon>Tracheophyta</taxon>
        <taxon>Spermatophyta</taxon>
        <taxon>Magnoliopsida</taxon>
        <taxon>Liliopsida</taxon>
        <taxon>Poales</taxon>
        <taxon>Poaceae</taxon>
        <taxon>BOP clade</taxon>
        <taxon>Oryzoideae</taxon>
        <taxon>Oryzeae</taxon>
        <taxon>Oryzinae</taxon>
        <taxon>Oryza</taxon>
    </lineage>
</organism>
<dbReference type="Proteomes" id="UP000026961">
    <property type="component" value="Chromosome 11"/>
</dbReference>